<dbReference type="GO" id="GO:0006515">
    <property type="term" value="P:protein quality control for misfolded or incompletely synthesized proteins"/>
    <property type="evidence" value="ECO:0007669"/>
    <property type="project" value="TreeGrafter"/>
</dbReference>
<dbReference type="InterPro" id="IPR014721">
    <property type="entry name" value="Ribsml_uS5_D2-typ_fold_subgr"/>
</dbReference>
<dbReference type="GO" id="GO:0007005">
    <property type="term" value="P:mitochondrion organization"/>
    <property type="evidence" value="ECO:0007669"/>
    <property type="project" value="TreeGrafter"/>
</dbReference>
<dbReference type="Proteomes" id="UP000489600">
    <property type="component" value="Unassembled WGS sequence"/>
</dbReference>
<dbReference type="Pfam" id="PF05362">
    <property type="entry name" value="Lon_C"/>
    <property type="match status" value="1"/>
</dbReference>
<keyword evidence="2" id="KW-0472">Membrane</keyword>
<dbReference type="GO" id="GO:0051131">
    <property type="term" value="P:chaperone-mediated protein complex assembly"/>
    <property type="evidence" value="ECO:0007669"/>
    <property type="project" value="TreeGrafter"/>
</dbReference>
<keyword evidence="1" id="KW-0645">Protease</keyword>
<dbReference type="PRINTS" id="PR00830">
    <property type="entry name" value="ENDOLAPTASE"/>
</dbReference>
<keyword evidence="1" id="KW-0378">Hydrolase</keyword>
<dbReference type="SUPFAM" id="SSF54211">
    <property type="entry name" value="Ribosomal protein S5 domain 2-like"/>
    <property type="match status" value="1"/>
</dbReference>
<keyword evidence="2" id="KW-0812">Transmembrane</keyword>
<accession>A0A565AWN3</accession>
<evidence type="ECO:0000256" key="1">
    <source>
        <dbReference type="PROSITE-ProRule" id="PRU01122"/>
    </source>
</evidence>
<evidence type="ECO:0000313" key="5">
    <source>
        <dbReference type="Proteomes" id="UP000489600"/>
    </source>
</evidence>
<feature type="domain" description="Lon proteolytic" evidence="3">
    <location>
        <begin position="38"/>
        <end position="220"/>
    </location>
</feature>
<evidence type="ECO:0000259" key="3">
    <source>
        <dbReference type="PROSITE" id="PS51786"/>
    </source>
</evidence>
<dbReference type="InterPro" id="IPR008269">
    <property type="entry name" value="Lon_proteolytic"/>
</dbReference>
<evidence type="ECO:0000313" key="4">
    <source>
        <dbReference type="EMBL" id="VVA93772.1"/>
    </source>
</evidence>
<reference evidence="4" key="1">
    <citation type="submission" date="2019-07" db="EMBL/GenBank/DDBJ databases">
        <authorList>
            <person name="Dittberner H."/>
        </authorList>
    </citation>
    <scope>NUCLEOTIDE SEQUENCE [LARGE SCALE GENOMIC DNA]</scope>
</reference>
<organism evidence="4 5">
    <name type="scientific">Arabis nemorensis</name>
    <dbReference type="NCBI Taxonomy" id="586526"/>
    <lineage>
        <taxon>Eukaryota</taxon>
        <taxon>Viridiplantae</taxon>
        <taxon>Streptophyta</taxon>
        <taxon>Embryophyta</taxon>
        <taxon>Tracheophyta</taxon>
        <taxon>Spermatophyta</taxon>
        <taxon>Magnoliopsida</taxon>
        <taxon>eudicotyledons</taxon>
        <taxon>Gunneridae</taxon>
        <taxon>Pentapetalae</taxon>
        <taxon>rosids</taxon>
        <taxon>malvids</taxon>
        <taxon>Brassicales</taxon>
        <taxon>Brassicaceae</taxon>
        <taxon>Arabideae</taxon>
        <taxon>Arabis</taxon>
    </lineage>
</organism>
<feature type="active site" evidence="1">
    <location>
        <position position="126"/>
    </location>
</feature>
<feature type="active site" evidence="1">
    <location>
        <position position="169"/>
    </location>
</feature>
<dbReference type="OrthoDB" id="2411602at2759"/>
<comment type="similarity">
    <text evidence="1">Belongs to the peptidase S16 family.</text>
</comment>
<feature type="transmembrane region" description="Helical" evidence="2">
    <location>
        <begin position="148"/>
        <end position="166"/>
    </location>
</feature>
<keyword evidence="5" id="KW-1185">Reference proteome</keyword>
<comment type="caution">
    <text evidence="4">The sequence shown here is derived from an EMBL/GenBank/DDBJ whole genome shotgun (WGS) entry which is preliminary data.</text>
</comment>
<protein>
    <recommendedName>
        <fullName evidence="3">Lon proteolytic domain-containing protein</fullName>
    </recommendedName>
</protein>
<dbReference type="EMBL" id="CABITT030000002">
    <property type="protein sequence ID" value="VVA93772.1"/>
    <property type="molecule type" value="Genomic_DNA"/>
</dbReference>
<dbReference type="GO" id="GO:0005524">
    <property type="term" value="F:ATP binding"/>
    <property type="evidence" value="ECO:0007669"/>
    <property type="project" value="InterPro"/>
</dbReference>
<dbReference type="InterPro" id="IPR027065">
    <property type="entry name" value="Lon_Prtase"/>
</dbReference>
<dbReference type="PROSITE" id="PS51786">
    <property type="entry name" value="LON_PROTEOLYTIC"/>
    <property type="match status" value="1"/>
</dbReference>
<proteinExistence type="inferred from homology"/>
<keyword evidence="1" id="KW-0720">Serine protease</keyword>
<name>A0A565AWN3_9BRAS</name>
<sequence>MIFRVPYQPLNLRLTITPELLERITSAVDPKDRQNLRTPLIGFTMALACTPLGTGSVSYIRTTCVGEEQGKGSIQIMNGSASKCYETKRIYGLQGRSKNNMSEKEPENPFFRDSKLCLYARGDGASAGCTMITSILSRAMKKPVRMNLAMTGGITIIGTILPIGGVREKTIAAKRSQVKMIIFPEANHGEFEELEENVKEGLDARFVSDYNQIFEIAFGYDH</sequence>
<dbReference type="GO" id="GO:0003697">
    <property type="term" value="F:single-stranded DNA binding"/>
    <property type="evidence" value="ECO:0007669"/>
    <property type="project" value="TreeGrafter"/>
</dbReference>
<dbReference type="PANTHER" id="PTHR43718:SF2">
    <property type="entry name" value="LON PROTEASE HOMOLOG, MITOCHONDRIAL"/>
    <property type="match status" value="1"/>
</dbReference>
<dbReference type="AlphaFoldDB" id="A0A565AWN3"/>
<dbReference type="GO" id="GO:0004252">
    <property type="term" value="F:serine-type endopeptidase activity"/>
    <property type="evidence" value="ECO:0007669"/>
    <property type="project" value="UniProtKB-UniRule"/>
</dbReference>
<keyword evidence="2" id="KW-1133">Transmembrane helix</keyword>
<dbReference type="Gene3D" id="3.30.230.10">
    <property type="match status" value="1"/>
</dbReference>
<dbReference type="InterPro" id="IPR020568">
    <property type="entry name" value="Ribosomal_Su5_D2-typ_SF"/>
</dbReference>
<dbReference type="PANTHER" id="PTHR43718">
    <property type="entry name" value="LON PROTEASE"/>
    <property type="match status" value="1"/>
</dbReference>
<dbReference type="GO" id="GO:0005759">
    <property type="term" value="C:mitochondrial matrix"/>
    <property type="evidence" value="ECO:0007669"/>
    <property type="project" value="TreeGrafter"/>
</dbReference>
<dbReference type="GO" id="GO:0004176">
    <property type="term" value="F:ATP-dependent peptidase activity"/>
    <property type="evidence" value="ECO:0007669"/>
    <property type="project" value="UniProtKB-UniRule"/>
</dbReference>
<gene>
    <name evidence="4" type="ORF">ANE_LOCUS4217</name>
</gene>
<evidence type="ECO:0000256" key="2">
    <source>
        <dbReference type="SAM" id="Phobius"/>
    </source>
</evidence>